<keyword evidence="1" id="KW-0175">Coiled coil</keyword>
<dbReference type="RefSeq" id="WP_216457072.1">
    <property type="nucleotide sequence ID" value="NZ_JAHLQL010000003.1"/>
</dbReference>
<comment type="caution">
    <text evidence="2">The sequence shown here is derived from an EMBL/GenBank/DDBJ whole genome shotgun (WGS) entry which is preliminary data.</text>
</comment>
<evidence type="ECO:0000256" key="1">
    <source>
        <dbReference type="SAM" id="Coils"/>
    </source>
</evidence>
<sequence>MNDKYIYLVFSKTGTWLSKMINLITSIKYAHSSISLDNSFKKMYSFGRINPNNPFLGGFVEENLHEGVYKKFTHSECLIYKVKVTEEQLESLKNEIDTFSKEKNKYRYNFLGLFFVLLNLPIKRKRYYFCSQFVSEALIKSNIYKSDKTPELIKTTDLFSINNKEIIYEGPINKYYVNDKSYSVI</sequence>
<gene>
    <name evidence="2" type="ORF">KQI89_10755</name>
</gene>
<organism evidence="2 3">
    <name type="scientific">Clostridium simiarum</name>
    <dbReference type="NCBI Taxonomy" id="2841506"/>
    <lineage>
        <taxon>Bacteria</taxon>
        <taxon>Bacillati</taxon>
        <taxon>Bacillota</taxon>
        <taxon>Clostridia</taxon>
        <taxon>Eubacteriales</taxon>
        <taxon>Clostridiaceae</taxon>
        <taxon>Clostridium</taxon>
    </lineage>
</organism>
<evidence type="ECO:0000313" key="3">
    <source>
        <dbReference type="Proteomes" id="UP000736583"/>
    </source>
</evidence>
<keyword evidence="3" id="KW-1185">Reference proteome</keyword>
<accession>A0ABS6F158</accession>
<reference evidence="2 3" key="1">
    <citation type="submission" date="2021-06" db="EMBL/GenBank/DDBJ databases">
        <authorList>
            <person name="Sun Q."/>
            <person name="Li D."/>
        </authorList>
    </citation>
    <scope>NUCLEOTIDE SEQUENCE [LARGE SCALE GENOMIC DNA]</scope>
    <source>
        <strain evidence="2 3">MSJ-4</strain>
    </source>
</reference>
<evidence type="ECO:0000313" key="2">
    <source>
        <dbReference type="EMBL" id="MBU5592242.1"/>
    </source>
</evidence>
<feature type="coiled-coil region" evidence="1">
    <location>
        <begin position="75"/>
        <end position="109"/>
    </location>
</feature>
<protein>
    <submittedName>
        <fullName evidence="2">Uncharacterized protein</fullName>
    </submittedName>
</protein>
<name>A0ABS6F158_9CLOT</name>
<dbReference type="EMBL" id="JAHLQL010000003">
    <property type="protein sequence ID" value="MBU5592242.1"/>
    <property type="molecule type" value="Genomic_DNA"/>
</dbReference>
<proteinExistence type="predicted"/>
<dbReference type="Proteomes" id="UP000736583">
    <property type="component" value="Unassembled WGS sequence"/>
</dbReference>